<dbReference type="Proteomes" id="UP000824782">
    <property type="component" value="Unassembled WGS sequence"/>
</dbReference>
<protein>
    <submittedName>
        <fullName evidence="2">Uncharacterized protein</fullName>
    </submittedName>
</protein>
<evidence type="ECO:0000256" key="1">
    <source>
        <dbReference type="SAM" id="MobiDB-lite"/>
    </source>
</evidence>
<accession>A0AAV7BIS2</accession>
<feature type="region of interest" description="Disordered" evidence="1">
    <location>
        <begin position="115"/>
        <end position="148"/>
    </location>
</feature>
<dbReference type="AlphaFoldDB" id="A0AAV7BIS2"/>
<dbReference type="SUPFAM" id="SSF57756">
    <property type="entry name" value="Retrovirus zinc finger-like domains"/>
    <property type="match status" value="1"/>
</dbReference>
<name>A0AAV7BIS2_ENGPU</name>
<reference evidence="2" key="1">
    <citation type="thesis" date="2020" institute="ProQuest LLC" country="789 East Eisenhower Parkway, Ann Arbor, MI, USA">
        <title>Comparative Genomics and Chromosome Evolution.</title>
        <authorList>
            <person name="Mudd A.B."/>
        </authorList>
    </citation>
    <scope>NUCLEOTIDE SEQUENCE</scope>
    <source>
        <strain evidence="2">237g6f4</strain>
        <tissue evidence="2">Blood</tissue>
    </source>
</reference>
<gene>
    <name evidence="2" type="ORF">GDO81_011976</name>
</gene>
<dbReference type="GO" id="GO:0003676">
    <property type="term" value="F:nucleic acid binding"/>
    <property type="evidence" value="ECO:0007669"/>
    <property type="project" value="InterPro"/>
</dbReference>
<dbReference type="InterPro" id="IPR036875">
    <property type="entry name" value="Znf_CCHC_sf"/>
</dbReference>
<evidence type="ECO:0000313" key="3">
    <source>
        <dbReference type="Proteomes" id="UP000824782"/>
    </source>
</evidence>
<organism evidence="2 3">
    <name type="scientific">Engystomops pustulosus</name>
    <name type="common">Tungara frog</name>
    <name type="synonym">Physalaemus pustulosus</name>
    <dbReference type="NCBI Taxonomy" id="76066"/>
    <lineage>
        <taxon>Eukaryota</taxon>
        <taxon>Metazoa</taxon>
        <taxon>Chordata</taxon>
        <taxon>Craniata</taxon>
        <taxon>Vertebrata</taxon>
        <taxon>Euteleostomi</taxon>
        <taxon>Amphibia</taxon>
        <taxon>Batrachia</taxon>
        <taxon>Anura</taxon>
        <taxon>Neobatrachia</taxon>
        <taxon>Hyloidea</taxon>
        <taxon>Leptodactylidae</taxon>
        <taxon>Leiuperinae</taxon>
        <taxon>Engystomops</taxon>
    </lineage>
</organism>
<keyword evidence="3" id="KW-1185">Reference proteome</keyword>
<sequence>MAFTDQGHELDLPRDKGLFRICFIHGLLSTLKEELLKLRQECFETDVNQALLVVKGIEKPQQRKKKQPVNMVMLVREHDEGQLQRGGKQWNKYQYRRGICLNHGKKGHFKLNCPDPSQPYSQRFDRQGAESTPPLNPLYPYSRPTGTQ</sequence>
<evidence type="ECO:0000313" key="2">
    <source>
        <dbReference type="EMBL" id="KAG8572213.1"/>
    </source>
</evidence>
<proteinExistence type="predicted"/>
<comment type="caution">
    <text evidence="2">The sequence shown here is derived from an EMBL/GenBank/DDBJ whole genome shotgun (WGS) entry which is preliminary data.</text>
</comment>
<dbReference type="GO" id="GO:0008270">
    <property type="term" value="F:zinc ion binding"/>
    <property type="evidence" value="ECO:0007669"/>
    <property type="project" value="InterPro"/>
</dbReference>
<dbReference type="EMBL" id="WNYA01000005">
    <property type="protein sequence ID" value="KAG8572213.1"/>
    <property type="molecule type" value="Genomic_DNA"/>
</dbReference>